<comment type="caution">
    <text evidence="2">The sequence shown here is derived from an EMBL/GenBank/DDBJ whole genome shotgun (WGS) entry which is preliminary data.</text>
</comment>
<gene>
    <name evidence="2" type="ORF">GCM10023183_07880</name>
</gene>
<protein>
    <submittedName>
        <fullName evidence="2">Uncharacterized protein</fullName>
    </submittedName>
</protein>
<dbReference type="Proteomes" id="UP001501844">
    <property type="component" value="Unassembled WGS sequence"/>
</dbReference>
<keyword evidence="3" id="KW-1185">Reference proteome</keyword>
<evidence type="ECO:0000313" key="3">
    <source>
        <dbReference type="Proteomes" id="UP001501844"/>
    </source>
</evidence>
<keyword evidence="1" id="KW-0732">Signal</keyword>
<sequence length="253" mass="28790">MSKNLVLGIILALATLTATAQEATKEQIQLFAEDLLMSTKFSAKVVHTSTIVDGLMVVQVEPAYREYPSFFLLKKDEKTNKWIRVFECLSPGIQFVYPGLYDWHMEEMASGIDFQANGLTSYAFQDKVVTALVESTFKVKGGTIIPYQNFIHMHTADEQSAKDFSPYTIDKTRYLDFAKQLNGSAFRKNAPNDCSLYESPKVESFSFLKMGNTYKIEAVTDNNQTWVYTFDGIDHNHRYLLNKKVQVQTTPKP</sequence>
<dbReference type="EMBL" id="BAABGX010000001">
    <property type="protein sequence ID" value="GAA4299056.1"/>
    <property type="molecule type" value="Genomic_DNA"/>
</dbReference>
<organism evidence="2 3">
    <name type="scientific">Nibribacter koreensis</name>
    <dbReference type="NCBI Taxonomy" id="1084519"/>
    <lineage>
        <taxon>Bacteria</taxon>
        <taxon>Pseudomonadati</taxon>
        <taxon>Bacteroidota</taxon>
        <taxon>Cytophagia</taxon>
        <taxon>Cytophagales</taxon>
        <taxon>Hymenobacteraceae</taxon>
        <taxon>Nibribacter</taxon>
    </lineage>
</organism>
<proteinExistence type="predicted"/>
<evidence type="ECO:0000256" key="1">
    <source>
        <dbReference type="SAM" id="SignalP"/>
    </source>
</evidence>
<reference evidence="3" key="1">
    <citation type="journal article" date="2019" name="Int. J. Syst. Evol. Microbiol.">
        <title>The Global Catalogue of Microorganisms (GCM) 10K type strain sequencing project: providing services to taxonomists for standard genome sequencing and annotation.</title>
        <authorList>
            <consortium name="The Broad Institute Genomics Platform"/>
            <consortium name="The Broad Institute Genome Sequencing Center for Infectious Disease"/>
            <person name="Wu L."/>
            <person name="Ma J."/>
        </authorList>
    </citation>
    <scope>NUCLEOTIDE SEQUENCE [LARGE SCALE GENOMIC DNA]</scope>
    <source>
        <strain evidence="3">JCM 17917</strain>
    </source>
</reference>
<dbReference type="RefSeq" id="WP_345162559.1">
    <property type="nucleotide sequence ID" value="NZ_BAABGX010000001.1"/>
</dbReference>
<feature type="signal peptide" evidence="1">
    <location>
        <begin position="1"/>
        <end position="20"/>
    </location>
</feature>
<feature type="chain" id="PRO_5045275162" evidence="1">
    <location>
        <begin position="21"/>
        <end position="253"/>
    </location>
</feature>
<accession>A0ABP8FAJ2</accession>
<evidence type="ECO:0000313" key="2">
    <source>
        <dbReference type="EMBL" id="GAA4299056.1"/>
    </source>
</evidence>
<name>A0ABP8FAJ2_9BACT</name>